<dbReference type="RefSeq" id="XP_013761690.1">
    <property type="nucleotide sequence ID" value="XM_013906236.1"/>
</dbReference>
<dbReference type="EMBL" id="GL349438">
    <property type="protein sequence ID" value="KNC54790.1"/>
    <property type="molecule type" value="Genomic_DNA"/>
</dbReference>
<organism evidence="2 3">
    <name type="scientific">Thecamonas trahens ATCC 50062</name>
    <dbReference type="NCBI Taxonomy" id="461836"/>
    <lineage>
        <taxon>Eukaryota</taxon>
        <taxon>Apusozoa</taxon>
        <taxon>Apusomonadida</taxon>
        <taxon>Apusomonadidae</taxon>
        <taxon>Thecamonas</taxon>
    </lineage>
</organism>
<accession>A0A0L0DR83</accession>
<evidence type="ECO:0000313" key="3">
    <source>
        <dbReference type="Proteomes" id="UP000054408"/>
    </source>
</evidence>
<dbReference type="GeneID" id="25561386"/>
<dbReference type="Proteomes" id="UP000054408">
    <property type="component" value="Unassembled WGS sequence"/>
</dbReference>
<keyword evidence="3" id="KW-1185">Reference proteome</keyword>
<proteinExistence type="predicted"/>
<feature type="compositionally biased region" description="Pro residues" evidence="1">
    <location>
        <begin position="246"/>
        <end position="266"/>
    </location>
</feature>
<reference evidence="2 3" key="1">
    <citation type="submission" date="2010-05" db="EMBL/GenBank/DDBJ databases">
        <title>The Genome Sequence of Thecamonas trahens ATCC 50062.</title>
        <authorList>
            <consortium name="The Broad Institute Genome Sequencing Platform"/>
            <person name="Russ C."/>
            <person name="Cuomo C."/>
            <person name="Shea T."/>
            <person name="Young S.K."/>
            <person name="Zeng Q."/>
            <person name="Koehrsen M."/>
            <person name="Haas B."/>
            <person name="Borodovsky M."/>
            <person name="Guigo R."/>
            <person name="Alvarado L."/>
            <person name="Berlin A."/>
            <person name="Bochicchio J."/>
            <person name="Borenstein D."/>
            <person name="Chapman S."/>
            <person name="Chen Z."/>
            <person name="Freedman E."/>
            <person name="Gellesch M."/>
            <person name="Goldberg J."/>
            <person name="Griggs A."/>
            <person name="Gujja S."/>
            <person name="Heilman E."/>
            <person name="Heiman D."/>
            <person name="Hepburn T."/>
            <person name="Howarth C."/>
            <person name="Jen D."/>
            <person name="Larson L."/>
            <person name="Mehta T."/>
            <person name="Park D."/>
            <person name="Pearson M."/>
            <person name="Roberts A."/>
            <person name="Saif S."/>
            <person name="Shenoy N."/>
            <person name="Sisk P."/>
            <person name="Stolte C."/>
            <person name="Sykes S."/>
            <person name="Thomson T."/>
            <person name="Walk T."/>
            <person name="White J."/>
            <person name="Yandava C."/>
            <person name="Burger G."/>
            <person name="Gray M.W."/>
            <person name="Holland P.W.H."/>
            <person name="King N."/>
            <person name="Lang F.B.F."/>
            <person name="Roger A.J."/>
            <person name="Ruiz-Trillo I."/>
            <person name="Lander E."/>
            <person name="Nusbaum C."/>
        </authorList>
    </citation>
    <scope>NUCLEOTIDE SEQUENCE [LARGE SCALE GENOMIC DNA]</scope>
    <source>
        <strain evidence="2 3">ATCC 50062</strain>
    </source>
</reference>
<protein>
    <submittedName>
        <fullName evidence="2">Uncharacterized protein</fullName>
    </submittedName>
</protein>
<feature type="compositionally biased region" description="Low complexity" evidence="1">
    <location>
        <begin position="267"/>
        <end position="280"/>
    </location>
</feature>
<name>A0A0L0DR83_THETB</name>
<feature type="region of interest" description="Disordered" evidence="1">
    <location>
        <begin position="228"/>
        <end position="284"/>
    </location>
</feature>
<evidence type="ECO:0000313" key="2">
    <source>
        <dbReference type="EMBL" id="KNC54790.1"/>
    </source>
</evidence>
<dbReference type="AlphaFoldDB" id="A0A0L0DR83"/>
<sequence length="440" mass="45019">MATSLEAMNAEKDRLKAEIKRMKEDASVSPDQIQPVFDKYKALSAKVKAAEAAAAANGGGSASAAAPAGGAGAGAGGGSLENLKIKFEAEKNALKQHIKECKAANKSAADIAPFYDRYTTLRAWLEAPDMASVPKLRDSAAALGGEAAAAPAKPAVDSLTMDQLVAEKNELKNTIKEYKAAGKDAAEIAPVYDRYQAVRERITALDAGAVASPEVTPAKAAGAAAAALSPSPAPAPAPAPVAAAPAPAPAPAPEPAPAPAPVPAPVPAAAATSTPAPSAGPAGGESVDTVFADLLETFDTTSQFIYDQYKVLKHGNDAKLSQHLGPKFRDVAKTVFKTKKIKSMVGPEFSDQMSKLEATLPPLMETLSQLGHDPKWAVFGPKANEITTLRGSVFKVMGAHLPLKDGDVAGARAVADVFKAVVELVQSCSAACSQAIVAAS</sequence>
<gene>
    <name evidence="2" type="ORF">AMSG_01642</name>
</gene>
<evidence type="ECO:0000256" key="1">
    <source>
        <dbReference type="SAM" id="MobiDB-lite"/>
    </source>
</evidence>